<organism evidence="2 3">
    <name type="scientific">Candidatus Faecalibacterium faecipullorum</name>
    <dbReference type="NCBI Taxonomy" id="2838578"/>
    <lineage>
        <taxon>Bacteria</taxon>
        <taxon>Bacillati</taxon>
        <taxon>Bacillota</taxon>
        <taxon>Clostridia</taxon>
        <taxon>Eubacteriales</taxon>
        <taxon>Oscillospiraceae</taxon>
        <taxon>Faecalibacterium</taxon>
    </lineage>
</organism>
<comment type="caution">
    <text evidence="2">The sequence shown here is derived from an EMBL/GenBank/DDBJ whole genome shotgun (WGS) entry which is preliminary data.</text>
</comment>
<name>A0A9D2S7D5_9FIRM</name>
<sequence length="168" mass="16852">MADASTNSFGLFSYIGENGKVKNLNLVNVTVNISGGQVGGVAGTNKGTITGCTVSGSVTGESCVGGVAGKNSARITGCCFTGGSVTGENKNDTRAGGIVGIGRRAAVWAVNKKSAGQLTNSPPCAILTIETAAAGQTVAPPVRLKEVTACSGKLGRLLLFIYWPEKTG</sequence>
<dbReference type="Gene3D" id="2.160.20.110">
    <property type="match status" value="1"/>
</dbReference>
<proteinExistence type="predicted"/>
<dbReference type="Proteomes" id="UP000824211">
    <property type="component" value="Unassembled WGS sequence"/>
</dbReference>
<evidence type="ECO:0000259" key="1">
    <source>
        <dbReference type="Pfam" id="PF07581"/>
    </source>
</evidence>
<evidence type="ECO:0000313" key="2">
    <source>
        <dbReference type="EMBL" id="HJB58215.1"/>
    </source>
</evidence>
<gene>
    <name evidence="2" type="ORF">H9771_00910</name>
</gene>
<dbReference type="AlphaFoldDB" id="A0A9D2S7D5"/>
<accession>A0A9D2S7D5</accession>
<reference evidence="2" key="2">
    <citation type="submission" date="2021-04" db="EMBL/GenBank/DDBJ databases">
        <authorList>
            <person name="Gilroy R."/>
        </authorList>
    </citation>
    <scope>NUCLEOTIDE SEQUENCE</scope>
    <source>
        <strain evidence="2">ChiHjej9B8-13557</strain>
    </source>
</reference>
<dbReference type="EMBL" id="DWXX01000018">
    <property type="protein sequence ID" value="HJB58215.1"/>
    <property type="molecule type" value="Genomic_DNA"/>
</dbReference>
<evidence type="ECO:0000313" key="3">
    <source>
        <dbReference type="Proteomes" id="UP000824211"/>
    </source>
</evidence>
<dbReference type="Pfam" id="PF07581">
    <property type="entry name" value="Glug"/>
    <property type="match status" value="1"/>
</dbReference>
<feature type="domain" description="GLUG" evidence="1">
    <location>
        <begin position="35"/>
        <end position="59"/>
    </location>
</feature>
<dbReference type="InterPro" id="IPR011493">
    <property type="entry name" value="GLUG"/>
</dbReference>
<protein>
    <recommendedName>
        <fullName evidence="1">GLUG domain-containing protein</fullName>
    </recommendedName>
</protein>
<reference evidence="2" key="1">
    <citation type="journal article" date="2021" name="PeerJ">
        <title>Extensive microbial diversity within the chicken gut microbiome revealed by metagenomics and culture.</title>
        <authorList>
            <person name="Gilroy R."/>
            <person name="Ravi A."/>
            <person name="Getino M."/>
            <person name="Pursley I."/>
            <person name="Horton D.L."/>
            <person name="Alikhan N.F."/>
            <person name="Baker D."/>
            <person name="Gharbi K."/>
            <person name="Hall N."/>
            <person name="Watson M."/>
            <person name="Adriaenssens E.M."/>
            <person name="Foster-Nyarko E."/>
            <person name="Jarju S."/>
            <person name="Secka A."/>
            <person name="Antonio M."/>
            <person name="Oren A."/>
            <person name="Chaudhuri R.R."/>
            <person name="La Ragione R."/>
            <person name="Hildebrand F."/>
            <person name="Pallen M.J."/>
        </authorList>
    </citation>
    <scope>NUCLEOTIDE SEQUENCE</scope>
    <source>
        <strain evidence="2">ChiHjej9B8-13557</strain>
    </source>
</reference>